<comment type="caution">
    <text evidence="2">The sequence shown here is derived from an EMBL/GenBank/DDBJ whole genome shotgun (WGS) entry which is preliminary data.</text>
</comment>
<dbReference type="InterPro" id="IPR038696">
    <property type="entry name" value="IalB_sf"/>
</dbReference>
<proteinExistence type="predicted"/>
<evidence type="ECO:0000256" key="1">
    <source>
        <dbReference type="SAM" id="SignalP"/>
    </source>
</evidence>
<dbReference type="EMBL" id="QFQI01000005">
    <property type="protein sequence ID" value="PZQ60480.1"/>
    <property type="molecule type" value="Genomic_DNA"/>
</dbReference>
<feature type="signal peptide" evidence="1">
    <location>
        <begin position="1"/>
        <end position="22"/>
    </location>
</feature>
<dbReference type="AlphaFoldDB" id="A0A2W5RB87"/>
<dbReference type="InterPro" id="IPR009560">
    <property type="entry name" value="DUF1176"/>
</dbReference>
<evidence type="ECO:0000313" key="2">
    <source>
        <dbReference type="EMBL" id="PZQ60480.1"/>
    </source>
</evidence>
<evidence type="ECO:0008006" key="4">
    <source>
        <dbReference type="Google" id="ProtNLM"/>
    </source>
</evidence>
<dbReference type="Gene3D" id="2.60.40.1880">
    <property type="entry name" value="Invasion associated locus B (IalB) protein"/>
    <property type="match status" value="1"/>
</dbReference>
<gene>
    <name evidence="2" type="ORF">DI544_08745</name>
</gene>
<name>A0A2W5RB87_9SPHN</name>
<reference evidence="2 3" key="1">
    <citation type="submission" date="2017-08" db="EMBL/GenBank/DDBJ databases">
        <title>Infants hospitalized years apart are colonized by the same room-sourced microbial strains.</title>
        <authorList>
            <person name="Brooks B."/>
            <person name="Olm M.R."/>
            <person name="Firek B.A."/>
            <person name="Baker R."/>
            <person name="Thomas B.C."/>
            <person name="Morowitz M.J."/>
            <person name="Banfield J.F."/>
        </authorList>
    </citation>
    <scope>NUCLEOTIDE SEQUENCE [LARGE SCALE GENOMIC DNA]</scope>
    <source>
        <strain evidence="2">S2_005_001_R1_22</strain>
    </source>
</reference>
<feature type="chain" id="PRO_5016024279" description="DUF1176 domain-containing protein" evidence="1">
    <location>
        <begin position="23"/>
        <end position="333"/>
    </location>
</feature>
<organism evidence="2 3">
    <name type="scientific">Sphingomonas taxi</name>
    <dbReference type="NCBI Taxonomy" id="1549858"/>
    <lineage>
        <taxon>Bacteria</taxon>
        <taxon>Pseudomonadati</taxon>
        <taxon>Pseudomonadota</taxon>
        <taxon>Alphaproteobacteria</taxon>
        <taxon>Sphingomonadales</taxon>
        <taxon>Sphingomonadaceae</taxon>
        <taxon>Sphingomonas</taxon>
    </lineage>
</organism>
<protein>
    <recommendedName>
        <fullName evidence="4">DUF1176 domain-containing protein</fullName>
    </recommendedName>
</protein>
<dbReference type="Proteomes" id="UP000249229">
    <property type="component" value="Unassembled WGS sequence"/>
</dbReference>
<sequence>MARDRGAAMIAALLVLAMQAAAAVATHGDWTVGCDNRRVCEALSRVPEGGADADYPLVVLRRDAAPAAPAALELPIPAGIAAGTRLSLAVDGRTIAELVAPGGGAGLALPFTGTLAAAITRGRVLTLADPCRRVRARASLAGLGAALTAIDTAQGRTGTRTALLRPGRGTADAVPPAPPLPVIDQPEVTGRPARTLSRAQLVRLTDPAQAGCGPALPRSYRLDARHSLLALEARCGDAASTWLFVVPEKGAPVAATFDVPAADPPSHRVNGAWDPVGRRVATLLPAHPGRDCGTLREFAWDGARFRLARERVVAECRRTTHHITTWQARVAVH</sequence>
<keyword evidence="1" id="KW-0732">Signal</keyword>
<evidence type="ECO:0000313" key="3">
    <source>
        <dbReference type="Proteomes" id="UP000249229"/>
    </source>
</evidence>
<dbReference type="Pfam" id="PF06674">
    <property type="entry name" value="DUF1176"/>
    <property type="match status" value="1"/>
</dbReference>
<accession>A0A2W5RB87</accession>